<dbReference type="InterPro" id="IPR015897">
    <property type="entry name" value="CHK_kinase-like"/>
</dbReference>
<dbReference type="AlphaFoldDB" id="A0A3P6QKT8"/>
<accession>A0A3P6QKT8</accession>
<evidence type="ECO:0000313" key="3">
    <source>
        <dbReference type="EMBL" id="VDK49369.1"/>
    </source>
</evidence>
<keyword evidence="1" id="KW-0472">Membrane</keyword>
<dbReference type="EMBL" id="UYRV01002855">
    <property type="protein sequence ID" value="VDK49369.1"/>
    <property type="molecule type" value="Genomic_DNA"/>
</dbReference>
<protein>
    <recommendedName>
        <fullName evidence="2">CHK kinase-like domain-containing protein</fullName>
    </recommendedName>
</protein>
<keyword evidence="1" id="KW-0812">Transmembrane</keyword>
<dbReference type="Gene3D" id="3.90.1200.10">
    <property type="match status" value="1"/>
</dbReference>
<name>A0A3P6QKT8_CYLGO</name>
<proteinExistence type="predicted"/>
<dbReference type="InterPro" id="IPR052961">
    <property type="entry name" value="Oxido-Kinase-like_Enzymes"/>
</dbReference>
<keyword evidence="4" id="KW-1185">Reference proteome</keyword>
<dbReference type="InterPro" id="IPR011009">
    <property type="entry name" value="Kinase-like_dom_sf"/>
</dbReference>
<evidence type="ECO:0000259" key="2">
    <source>
        <dbReference type="SMART" id="SM00587"/>
    </source>
</evidence>
<evidence type="ECO:0000313" key="4">
    <source>
        <dbReference type="Proteomes" id="UP000271889"/>
    </source>
</evidence>
<feature type="domain" description="CHK kinase-like" evidence="2">
    <location>
        <begin position="1"/>
        <end position="148"/>
    </location>
</feature>
<dbReference type="SMART" id="SM00587">
    <property type="entry name" value="CHK"/>
    <property type="match status" value="1"/>
</dbReference>
<sequence length="225" mass="25999">MVCFVQYKSRRNNSETSAANLSPQETKLTIQSLRKFAGDYLSEKVDKLEEIVTEILDLASADNLSEELGMQRVVCHGDLWSANILWRQDDGDNLKMTALIDFQTVNMGCPASDLVRVFSSCLSGKDRQEHWEELLEHFYDYLKDEIVDQQMPYTLEQLKESYRRFLPLGGFLIASMIGSFFNIVCKNPDKKQRMKSIDTAKEKLEALIDDIIFFHQRNLQLKQAI</sequence>
<dbReference type="PANTHER" id="PTHR23020:SF8">
    <property type="entry name" value="CHK KINASE-LIKE DOMAIN-CONTAINING PROTEIN"/>
    <property type="match status" value="1"/>
</dbReference>
<feature type="transmembrane region" description="Helical" evidence="1">
    <location>
        <begin position="165"/>
        <end position="185"/>
    </location>
</feature>
<dbReference type="Proteomes" id="UP000271889">
    <property type="component" value="Unassembled WGS sequence"/>
</dbReference>
<dbReference type="PANTHER" id="PTHR23020">
    <property type="entry name" value="UNCHARACTERIZED NUCLEAR HORMONE RECEPTOR-RELATED"/>
    <property type="match status" value="1"/>
</dbReference>
<dbReference type="InterPro" id="IPR012877">
    <property type="entry name" value="Dhs-27"/>
</dbReference>
<reference evidence="3 4" key="1">
    <citation type="submission" date="2018-11" db="EMBL/GenBank/DDBJ databases">
        <authorList>
            <consortium name="Pathogen Informatics"/>
        </authorList>
    </citation>
    <scope>NUCLEOTIDE SEQUENCE [LARGE SCALE GENOMIC DNA]</scope>
</reference>
<evidence type="ECO:0000256" key="1">
    <source>
        <dbReference type="SAM" id="Phobius"/>
    </source>
</evidence>
<organism evidence="3 4">
    <name type="scientific">Cylicostephanus goldi</name>
    <name type="common">Nematode worm</name>
    <dbReference type="NCBI Taxonomy" id="71465"/>
    <lineage>
        <taxon>Eukaryota</taxon>
        <taxon>Metazoa</taxon>
        <taxon>Ecdysozoa</taxon>
        <taxon>Nematoda</taxon>
        <taxon>Chromadorea</taxon>
        <taxon>Rhabditida</taxon>
        <taxon>Rhabditina</taxon>
        <taxon>Rhabditomorpha</taxon>
        <taxon>Strongyloidea</taxon>
        <taxon>Strongylidae</taxon>
        <taxon>Cylicostephanus</taxon>
    </lineage>
</organism>
<gene>
    <name evidence="3" type="ORF">CGOC_LOCUS1507</name>
</gene>
<dbReference type="OrthoDB" id="5777157at2759"/>
<dbReference type="SUPFAM" id="SSF56112">
    <property type="entry name" value="Protein kinase-like (PK-like)"/>
    <property type="match status" value="1"/>
</dbReference>
<keyword evidence="1" id="KW-1133">Transmembrane helix</keyword>
<dbReference type="Pfam" id="PF07914">
    <property type="entry name" value="DUF1679"/>
    <property type="match status" value="1"/>
</dbReference>